<dbReference type="EC" id="2.7.11.1" evidence="18"/>
<feature type="domain" description="Bulb-type lectin" evidence="23">
    <location>
        <begin position="30"/>
        <end position="148"/>
    </location>
</feature>
<dbReference type="PROSITE" id="PS00107">
    <property type="entry name" value="PROTEIN_KINASE_ATP"/>
    <property type="match status" value="1"/>
</dbReference>
<evidence type="ECO:0000256" key="13">
    <source>
        <dbReference type="ARBA" id="ARBA00023157"/>
    </source>
</evidence>
<dbReference type="SMART" id="SM00220">
    <property type="entry name" value="S_TKc"/>
    <property type="match status" value="1"/>
</dbReference>
<dbReference type="AlphaFoldDB" id="A0A2P5XRS0"/>
<keyword evidence="8 18" id="KW-0547">Nucleotide-binding</keyword>
<proteinExistence type="inferred from homology"/>
<evidence type="ECO:0000256" key="1">
    <source>
        <dbReference type="ARBA" id="ARBA00004479"/>
    </source>
</evidence>
<dbReference type="Proteomes" id="UP000239757">
    <property type="component" value="Unassembled WGS sequence"/>
</dbReference>
<keyword evidence="11 20" id="KW-1133">Transmembrane helix</keyword>
<dbReference type="InterPro" id="IPR001480">
    <property type="entry name" value="Bulb-type_lectin_dom"/>
</dbReference>
<evidence type="ECO:0000256" key="19">
    <source>
        <dbReference type="PROSITE-ProRule" id="PRU10141"/>
    </source>
</evidence>
<dbReference type="PROSITE" id="PS50927">
    <property type="entry name" value="BULB_LECTIN"/>
    <property type="match status" value="1"/>
</dbReference>
<comment type="subcellular location">
    <subcellularLocation>
        <location evidence="1">Membrane</location>
        <topology evidence="1">Single-pass type I membrane protein</topology>
    </subcellularLocation>
</comment>
<dbReference type="SMART" id="SM00108">
    <property type="entry name" value="B_lectin"/>
    <property type="match status" value="1"/>
</dbReference>
<dbReference type="InterPro" id="IPR024171">
    <property type="entry name" value="SRK-like_kinase"/>
</dbReference>
<evidence type="ECO:0000256" key="8">
    <source>
        <dbReference type="ARBA" id="ARBA00022741"/>
    </source>
</evidence>
<evidence type="ECO:0000256" key="11">
    <source>
        <dbReference type="ARBA" id="ARBA00022989"/>
    </source>
</evidence>
<evidence type="ECO:0000313" key="25">
    <source>
        <dbReference type="Proteomes" id="UP000239757"/>
    </source>
</evidence>
<keyword evidence="14" id="KW-0675">Receptor</keyword>
<protein>
    <recommendedName>
        <fullName evidence="18">Receptor-like serine/threonine-protein kinase</fullName>
        <ecNumber evidence="18">2.7.11.1</ecNumber>
    </recommendedName>
</protein>
<evidence type="ECO:0000256" key="6">
    <source>
        <dbReference type="ARBA" id="ARBA00022729"/>
    </source>
</evidence>
<dbReference type="Pfam" id="PF00069">
    <property type="entry name" value="Pkinase"/>
    <property type="match status" value="1"/>
</dbReference>
<keyword evidence="4 18" id="KW-0808">Transferase</keyword>
<keyword evidence="13" id="KW-1015">Disulfide bond</keyword>
<evidence type="ECO:0000256" key="10">
    <source>
        <dbReference type="ARBA" id="ARBA00022840"/>
    </source>
</evidence>
<evidence type="ECO:0000256" key="18">
    <source>
        <dbReference type="PIRNR" id="PIRNR000641"/>
    </source>
</evidence>
<gene>
    <name evidence="24" type="ORF">GOBAR_AA14661</name>
</gene>
<evidence type="ECO:0000256" key="3">
    <source>
        <dbReference type="ARBA" id="ARBA00022536"/>
    </source>
</evidence>
<feature type="binding site" evidence="19">
    <location>
        <position position="495"/>
    </location>
    <ligand>
        <name>ATP</name>
        <dbReference type="ChEBI" id="CHEBI:30616"/>
    </ligand>
</feature>
<dbReference type="GO" id="GO:0030246">
    <property type="term" value="F:carbohydrate binding"/>
    <property type="evidence" value="ECO:0007669"/>
    <property type="project" value="UniProtKB-KW"/>
</dbReference>
<keyword evidence="5 20" id="KW-0812">Transmembrane</keyword>
<dbReference type="SUPFAM" id="SSF56112">
    <property type="entry name" value="Protein kinase-like (PK-like)"/>
    <property type="match status" value="1"/>
</dbReference>
<evidence type="ECO:0000256" key="21">
    <source>
        <dbReference type="SAM" id="SignalP"/>
    </source>
</evidence>
<feature type="transmembrane region" description="Helical" evidence="20">
    <location>
        <begin position="401"/>
        <end position="431"/>
    </location>
</feature>
<evidence type="ECO:0000259" key="23">
    <source>
        <dbReference type="PROSITE" id="PS50927"/>
    </source>
</evidence>
<keyword evidence="12 20" id="KW-0472">Membrane</keyword>
<dbReference type="Gene3D" id="1.10.510.10">
    <property type="entry name" value="Transferase(Phosphotransferase) domain 1"/>
    <property type="match status" value="1"/>
</dbReference>
<keyword evidence="9 18" id="KW-0418">Kinase</keyword>
<dbReference type="InterPro" id="IPR011009">
    <property type="entry name" value="Kinase-like_dom_sf"/>
</dbReference>
<dbReference type="CDD" id="cd14066">
    <property type="entry name" value="STKc_IRAK"/>
    <property type="match status" value="1"/>
</dbReference>
<evidence type="ECO:0000256" key="12">
    <source>
        <dbReference type="ARBA" id="ARBA00023136"/>
    </source>
</evidence>
<dbReference type="EMBL" id="KZ664363">
    <property type="protein sequence ID" value="PPS05986.1"/>
    <property type="molecule type" value="Genomic_DNA"/>
</dbReference>
<dbReference type="InterPro" id="IPR017441">
    <property type="entry name" value="Protein_kinase_ATP_BS"/>
</dbReference>
<keyword evidence="7" id="KW-0430">Lectin</keyword>
<dbReference type="GO" id="GO:0106310">
    <property type="term" value="F:protein serine kinase activity"/>
    <property type="evidence" value="ECO:0007669"/>
    <property type="project" value="RHEA"/>
</dbReference>
<dbReference type="PANTHER" id="PTHR47976">
    <property type="entry name" value="G-TYPE LECTIN S-RECEPTOR-LIKE SERINE/THREONINE-PROTEIN KINASE SD2-5"/>
    <property type="match status" value="1"/>
</dbReference>
<evidence type="ECO:0000256" key="4">
    <source>
        <dbReference type="ARBA" id="ARBA00022679"/>
    </source>
</evidence>
<comment type="catalytic activity">
    <reaction evidence="16 18">
        <text>L-threonyl-[protein] + ATP = O-phospho-L-threonyl-[protein] + ADP + H(+)</text>
        <dbReference type="Rhea" id="RHEA:46608"/>
        <dbReference type="Rhea" id="RHEA-COMP:11060"/>
        <dbReference type="Rhea" id="RHEA-COMP:11605"/>
        <dbReference type="ChEBI" id="CHEBI:15378"/>
        <dbReference type="ChEBI" id="CHEBI:30013"/>
        <dbReference type="ChEBI" id="CHEBI:30616"/>
        <dbReference type="ChEBI" id="CHEBI:61977"/>
        <dbReference type="ChEBI" id="CHEBI:456216"/>
        <dbReference type="EC" id="2.7.11.1"/>
    </reaction>
</comment>
<organism evidence="24 25">
    <name type="scientific">Gossypium barbadense</name>
    <name type="common">Sea Island cotton</name>
    <name type="synonym">Hibiscus barbadensis</name>
    <dbReference type="NCBI Taxonomy" id="3634"/>
    <lineage>
        <taxon>Eukaryota</taxon>
        <taxon>Viridiplantae</taxon>
        <taxon>Streptophyta</taxon>
        <taxon>Embryophyta</taxon>
        <taxon>Tracheophyta</taxon>
        <taxon>Spermatophyta</taxon>
        <taxon>Magnoliopsida</taxon>
        <taxon>eudicotyledons</taxon>
        <taxon>Gunneridae</taxon>
        <taxon>Pentapetalae</taxon>
        <taxon>rosids</taxon>
        <taxon>malvids</taxon>
        <taxon>Malvales</taxon>
        <taxon>Malvaceae</taxon>
        <taxon>Malvoideae</taxon>
        <taxon>Gossypium</taxon>
    </lineage>
</organism>
<dbReference type="InterPro" id="IPR051343">
    <property type="entry name" value="G-type_lectin_kinases/EP1-like"/>
</dbReference>
<evidence type="ECO:0000256" key="5">
    <source>
        <dbReference type="ARBA" id="ARBA00022692"/>
    </source>
</evidence>
<keyword evidence="2 18" id="KW-0723">Serine/threonine-protein kinase</keyword>
<dbReference type="GO" id="GO:0004674">
    <property type="term" value="F:protein serine/threonine kinase activity"/>
    <property type="evidence" value="ECO:0007669"/>
    <property type="project" value="UniProtKB-KW"/>
</dbReference>
<dbReference type="FunFam" id="3.30.200.20:FF:000059">
    <property type="entry name" value="S-receptor-like serine/threonine-protein kinase"/>
    <property type="match status" value="1"/>
</dbReference>
<evidence type="ECO:0000256" key="9">
    <source>
        <dbReference type="ARBA" id="ARBA00022777"/>
    </source>
</evidence>
<evidence type="ECO:0000256" key="14">
    <source>
        <dbReference type="ARBA" id="ARBA00023170"/>
    </source>
</evidence>
<evidence type="ECO:0000256" key="17">
    <source>
        <dbReference type="ARBA" id="ARBA00048679"/>
    </source>
</evidence>
<evidence type="ECO:0000313" key="24">
    <source>
        <dbReference type="EMBL" id="PPS05986.1"/>
    </source>
</evidence>
<dbReference type="InterPro" id="IPR036426">
    <property type="entry name" value="Bulb-type_lectin_dom_sf"/>
</dbReference>
<evidence type="ECO:0000259" key="22">
    <source>
        <dbReference type="PROSITE" id="PS50011"/>
    </source>
</evidence>
<keyword evidence="6 21" id="KW-0732">Signal</keyword>
<dbReference type="PROSITE" id="PS00108">
    <property type="entry name" value="PROTEIN_KINASE_ST"/>
    <property type="match status" value="1"/>
</dbReference>
<dbReference type="InterPro" id="IPR000719">
    <property type="entry name" value="Prot_kinase_dom"/>
</dbReference>
<evidence type="ECO:0000256" key="7">
    <source>
        <dbReference type="ARBA" id="ARBA00022734"/>
    </source>
</evidence>
<keyword evidence="3" id="KW-0245">EGF-like domain</keyword>
<dbReference type="Pfam" id="PF01453">
    <property type="entry name" value="B_lectin"/>
    <property type="match status" value="1"/>
</dbReference>
<dbReference type="GO" id="GO:0016020">
    <property type="term" value="C:membrane"/>
    <property type="evidence" value="ECO:0007669"/>
    <property type="project" value="UniProtKB-SubCell"/>
</dbReference>
<comment type="similarity">
    <text evidence="18">Belongs to the protein kinase superfamily. Ser/Thr protein kinase family.</text>
</comment>
<keyword evidence="15" id="KW-0325">Glycoprotein</keyword>
<dbReference type="OrthoDB" id="1930390at2759"/>
<feature type="domain" description="Protein kinase" evidence="22">
    <location>
        <begin position="462"/>
        <end position="746"/>
    </location>
</feature>
<dbReference type="PIRSF" id="PIRSF000641">
    <property type="entry name" value="SRK"/>
    <property type="match status" value="1"/>
</dbReference>
<dbReference type="Gene3D" id="3.30.200.20">
    <property type="entry name" value="Phosphorylase Kinase, domain 1"/>
    <property type="match status" value="1"/>
</dbReference>
<evidence type="ECO:0000256" key="20">
    <source>
        <dbReference type="SAM" id="Phobius"/>
    </source>
</evidence>
<dbReference type="FunFam" id="1.10.510.10:FF:000237">
    <property type="entry name" value="G-type lectin S-receptor-like serine/threonine-protein kinase"/>
    <property type="match status" value="1"/>
</dbReference>
<feature type="signal peptide" evidence="21">
    <location>
        <begin position="1"/>
        <end position="22"/>
    </location>
</feature>
<dbReference type="FunFam" id="2.90.10.10:FF:000013">
    <property type="entry name" value="G-type lectin S-receptor-like serine/threonine-protein kinase LECRK1"/>
    <property type="match status" value="1"/>
</dbReference>
<dbReference type="InterPro" id="IPR008271">
    <property type="entry name" value="Ser/Thr_kinase_AS"/>
</dbReference>
<dbReference type="GO" id="GO:0005524">
    <property type="term" value="F:ATP binding"/>
    <property type="evidence" value="ECO:0007669"/>
    <property type="project" value="UniProtKB-UniRule"/>
</dbReference>
<name>A0A2P5XRS0_GOSBA</name>
<sequence length="756" mass="84753">MASVFHPLFSAYILLLLPLVAAQSSAGDIRPSTFIEATDDANPWLSSSNHFALGFHQLENKDQFLLAIWYYKIPNRTIVWYANGDKPAPRRSKVELTADQGLVLTDPNGLLIWRSDFATGEVAFATMNDTGNFVVYSDSESLWESFNNPTDTLLPTQVIDRGGLLSSRHKENNFSKGRFQFRLLPDGNAVLNSINLESNFTYVAYYISGTYDQQNSSNSVIPRTTGSSRNWSVVKTIPDNICTTNFAELGSGTCGFNSICTLKPDKRPECKCPPGYSLSDANEEYGNCQADFMQGCAADAQNSSQDLYKLVELQNTDWPTSDYERINPCSVNDCKAYCLQDCLCIVAVYNENGCWKKSLPLPYGRQDTQVTSISFLKVRKDNFAHKTPPTMPDKKGNQNSLIILISVLLGSSVFVNFLLVGILCMGSFFLYQKKISRNQRNKTIIQSSLRYFNYEEMEDATNGFKEELGRGSFGIVYKGVIDTDSQHQTGVAVKKLDRVVQDTDKEFRTEVSVIAQTHHRNLVKLLGYCDESQHRMLVYEYLSNGTLASFLFGDIKPSWNQRTEIAVGIARGLCYLHEECSPQIIHCDIKPQNILLDDYYEARISDFGLSKLLGTDQSFTNTNIRGTKGYVAPEWFKTVPVSVKVDVYSFGVLLLEIICCRRNVAMDVGEVERAILTDWACDCFLEGAVDALVDSDAEALSDKMKLERFVMAALWCIQEDISFRPTMKKVLLMLEGIIQVPAPPFTSPLTSHSCQI</sequence>
<comment type="catalytic activity">
    <reaction evidence="17 18">
        <text>L-seryl-[protein] + ATP = O-phospho-L-seryl-[protein] + ADP + H(+)</text>
        <dbReference type="Rhea" id="RHEA:17989"/>
        <dbReference type="Rhea" id="RHEA-COMP:9863"/>
        <dbReference type="Rhea" id="RHEA-COMP:11604"/>
        <dbReference type="ChEBI" id="CHEBI:15378"/>
        <dbReference type="ChEBI" id="CHEBI:29999"/>
        <dbReference type="ChEBI" id="CHEBI:30616"/>
        <dbReference type="ChEBI" id="CHEBI:83421"/>
        <dbReference type="ChEBI" id="CHEBI:456216"/>
        <dbReference type="EC" id="2.7.11.1"/>
    </reaction>
</comment>
<reference evidence="24 25" key="1">
    <citation type="submission" date="2015-01" db="EMBL/GenBank/DDBJ databases">
        <title>Genome of allotetraploid Gossypium barbadense reveals genomic plasticity and fiber elongation in cotton evolution.</title>
        <authorList>
            <person name="Chen X."/>
            <person name="Liu X."/>
            <person name="Zhao B."/>
            <person name="Zheng H."/>
            <person name="Hu Y."/>
            <person name="Lu G."/>
            <person name="Yang C."/>
            <person name="Chen J."/>
            <person name="Shan C."/>
            <person name="Zhang L."/>
            <person name="Zhou Y."/>
            <person name="Wang L."/>
            <person name="Guo W."/>
            <person name="Bai Y."/>
            <person name="Ruan J."/>
            <person name="Shangguan X."/>
            <person name="Mao Y."/>
            <person name="Jiang J."/>
            <person name="Zhu Y."/>
            <person name="Lei J."/>
            <person name="Kang H."/>
            <person name="Chen S."/>
            <person name="He X."/>
            <person name="Wang R."/>
            <person name="Wang Y."/>
            <person name="Chen J."/>
            <person name="Wang L."/>
            <person name="Yu S."/>
            <person name="Wang B."/>
            <person name="Wei J."/>
            <person name="Song S."/>
            <person name="Lu X."/>
            <person name="Gao Z."/>
            <person name="Gu W."/>
            <person name="Deng X."/>
            <person name="Ma D."/>
            <person name="Wang S."/>
            <person name="Liang W."/>
            <person name="Fang L."/>
            <person name="Cai C."/>
            <person name="Zhu X."/>
            <person name="Zhou B."/>
            <person name="Zhang Y."/>
            <person name="Chen Z."/>
            <person name="Xu S."/>
            <person name="Zhu R."/>
            <person name="Wang S."/>
            <person name="Zhang T."/>
            <person name="Zhao G."/>
        </authorList>
    </citation>
    <scope>NUCLEOTIDE SEQUENCE [LARGE SCALE GENOMIC DNA]</scope>
    <source>
        <strain evidence="25">cv. Xinhai21</strain>
        <tissue evidence="24">Leaf</tissue>
    </source>
</reference>
<dbReference type="PANTHER" id="PTHR47976:SF58">
    <property type="entry name" value="RECEPTOR-LIKE SERINE_THREONINE-PROTEIN KINASE"/>
    <property type="match status" value="1"/>
</dbReference>
<feature type="chain" id="PRO_5015167073" description="Receptor-like serine/threonine-protein kinase" evidence="21">
    <location>
        <begin position="23"/>
        <end position="756"/>
    </location>
</feature>
<dbReference type="Gene3D" id="2.90.10.10">
    <property type="entry name" value="Bulb-type lectin domain"/>
    <property type="match status" value="2"/>
</dbReference>
<accession>A0A2P5XRS0</accession>
<keyword evidence="10 18" id="KW-0067">ATP-binding</keyword>
<evidence type="ECO:0000256" key="16">
    <source>
        <dbReference type="ARBA" id="ARBA00047899"/>
    </source>
</evidence>
<dbReference type="SUPFAM" id="SSF51110">
    <property type="entry name" value="alpha-D-mannose-specific plant lectins"/>
    <property type="match status" value="1"/>
</dbReference>
<evidence type="ECO:0000256" key="15">
    <source>
        <dbReference type="ARBA" id="ARBA00023180"/>
    </source>
</evidence>
<evidence type="ECO:0000256" key="2">
    <source>
        <dbReference type="ARBA" id="ARBA00022527"/>
    </source>
</evidence>
<dbReference type="CDD" id="cd00028">
    <property type="entry name" value="B_lectin"/>
    <property type="match status" value="1"/>
</dbReference>
<dbReference type="PROSITE" id="PS50011">
    <property type="entry name" value="PROTEIN_KINASE_DOM"/>
    <property type="match status" value="1"/>
</dbReference>